<dbReference type="EMBL" id="CAJNOR010008580">
    <property type="protein sequence ID" value="CAF1634938.1"/>
    <property type="molecule type" value="Genomic_DNA"/>
</dbReference>
<evidence type="ECO:0000256" key="1">
    <source>
        <dbReference type="SAM" id="SignalP"/>
    </source>
</evidence>
<sequence length="268" mass="30501">MGLRKLLLVHFLVILVSRSNAELYSIEIPKNITLTMKIIKLELESTKNELLTTIDDLEQRSGISDITNHLIEFQSNVKQILSGNQLIQVETYLSNASTSINNLYKNILTISEGLKVAINDLTIVDFDSFPSDDIIEIKKNLQSRLEDAVVKLYTYNTIIHEKLIQSSMTELTQVIKMMNSIQQMFDHNDTQVSVSILPNRIIALSSFLHIRRYFNERMNLISPQFFKLISIMTESYLGFITPMVSLLIGILNQCPDCLNSNTAVNLNS</sequence>
<comment type="caution">
    <text evidence="2">The sequence shown here is derived from an EMBL/GenBank/DDBJ whole genome shotgun (WGS) entry which is preliminary data.</text>
</comment>
<keyword evidence="3" id="KW-1185">Reference proteome</keyword>
<proteinExistence type="predicted"/>
<evidence type="ECO:0000313" key="3">
    <source>
        <dbReference type="Proteomes" id="UP000663828"/>
    </source>
</evidence>
<name>A0A816DAW3_ADIRI</name>
<accession>A0A816DAW3</accession>
<keyword evidence="1" id="KW-0732">Signal</keyword>
<dbReference type="AlphaFoldDB" id="A0A816DAW3"/>
<feature type="signal peptide" evidence="1">
    <location>
        <begin position="1"/>
        <end position="21"/>
    </location>
</feature>
<dbReference type="Proteomes" id="UP000663828">
    <property type="component" value="Unassembled WGS sequence"/>
</dbReference>
<organism evidence="2 3">
    <name type="scientific">Adineta ricciae</name>
    <name type="common">Rotifer</name>
    <dbReference type="NCBI Taxonomy" id="249248"/>
    <lineage>
        <taxon>Eukaryota</taxon>
        <taxon>Metazoa</taxon>
        <taxon>Spiralia</taxon>
        <taxon>Gnathifera</taxon>
        <taxon>Rotifera</taxon>
        <taxon>Eurotatoria</taxon>
        <taxon>Bdelloidea</taxon>
        <taxon>Adinetida</taxon>
        <taxon>Adinetidae</taxon>
        <taxon>Adineta</taxon>
    </lineage>
</organism>
<reference evidence="2" key="1">
    <citation type="submission" date="2021-02" db="EMBL/GenBank/DDBJ databases">
        <authorList>
            <person name="Nowell W R."/>
        </authorList>
    </citation>
    <scope>NUCLEOTIDE SEQUENCE</scope>
</reference>
<gene>
    <name evidence="2" type="ORF">XAT740_LOCUS52298</name>
</gene>
<feature type="chain" id="PRO_5032978399" evidence="1">
    <location>
        <begin position="22"/>
        <end position="268"/>
    </location>
</feature>
<evidence type="ECO:0000313" key="2">
    <source>
        <dbReference type="EMBL" id="CAF1634938.1"/>
    </source>
</evidence>
<protein>
    <submittedName>
        <fullName evidence="2">Uncharacterized protein</fullName>
    </submittedName>
</protein>